<evidence type="ECO:0000259" key="2">
    <source>
        <dbReference type="Pfam" id="PF08327"/>
    </source>
</evidence>
<reference evidence="3 4" key="1">
    <citation type="submission" date="2021-05" db="EMBL/GenBank/DDBJ databases">
        <authorList>
            <person name="Zhang Z.D."/>
            <person name="Osman G."/>
        </authorList>
    </citation>
    <scope>NUCLEOTIDE SEQUENCE [LARGE SCALE GENOMIC DNA]</scope>
    <source>
        <strain evidence="3 4">KCTC 32217</strain>
    </source>
</reference>
<gene>
    <name evidence="3" type="ORF">KI659_17480</name>
</gene>
<evidence type="ECO:0000313" key="4">
    <source>
        <dbReference type="Proteomes" id="UP001319104"/>
    </source>
</evidence>
<dbReference type="AlphaFoldDB" id="A0AAP2G692"/>
<proteinExistence type="inferred from homology"/>
<dbReference type="Pfam" id="PF08327">
    <property type="entry name" value="AHSA1"/>
    <property type="match status" value="1"/>
</dbReference>
<evidence type="ECO:0000256" key="1">
    <source>
        <dbReference type="ARBA" id="ARBA00006817"/>
    </source>
</evidence>
<dbReference type="RefSeq" id="WP_213946676.1">
    <property type="nucleotide sequence ID" value="NZ_JAHCMY010000020.1"/>
</dbReference>
<feature type="domain" description="Activator of Hsp90 ATPase homologue 1/2-like C-terminal" evidence="2">
    <location>
        <begin position="14"/>
        <end position="136"/>
    </location>
</feature>
<protein>
    <submittedName>
        <fullName evidence="3">SRPBCC domain-containing protein</fullName>
    </submittedName>
</protein>
<sequence length="292" mass="33414">MEKLALVKLTVSIKAPLSQVWGSWTSAEHIVNWNFASEDWHCPKAKLELRSGGEFSYHMAAKDGSQAFDFKGEFEEVVPMQMIKFHLDDGRKVQVHFKQMKDHVEIVEEFEAESSHSIEMQRQGWQAILENFKVYTESLSKLHRLHFDVQIEAPAQAVYEIMLAPDTYREWTAAFHPGSYYKGKWEVGETLYFIGPDAEGRESGMVAKVTKAKPGEIVGVEMLGMLDKGVEVTEGPEIETWKGAVEEYRFEERDSATTVRVTVDTIGEYKAYFEETWPKALQILKTICETTK</sequence>
<dbReference type="EMBL" id="JAHCMY010000020">
    <property type="protein sequence ID" value="MBS9525816.1"/>
    <property type="molecule type" value="Genomic_DNA"/>
</dbReference>
<dbReference type="InterPro" id="IPR013538">
    <property type="entry name" value="ASHA1/2-like_C"/>
</dbReference>
<keyword evidence="4" id="KW-1185">Reference proteome</keyword>
<dbReference type="InterPro" id="IPR023393">
    <property type="entry name" value="START-like_dom_sf"/>
</dbReference>
<organism evidence="3 4">
    <name type="scientific">Litoribacter ruber</name>
    <dbReference type="NCBI Taxonomy" id="702568"/>
    <lineage>
        <taxon>Bacteria</taxon>
        <taxon>Pseudomonadati</taxon>
        <taxon>Bacteroidota</taxon>
        <taxon>Cytophagia</taxon>
        <taxon>Cytophagales</taxon>
        <taxon>Cyclobacteriaceae</taxon>
        <taxon>Litoribacter</taxon>
    </lineage>
</organism>
<dbReference type="Gene3D" id="3.30.530.20">
    <property type="match status" value="2"/>
</dbReference>
<accession>A0AAP2G692</accession>
<comment type="similarity">
    <text evidence="1">Belongs to the AHA1 family.</text>
</comment>
<dbReference type="CDD" id="cd07814">
    <property type="entry name" value="SRPBCC_CalC_Aha1-like"/>
    <property type="match status" value="1"/>
</dbReference>
<name>A0AAP2G692_9BACT</name>
<dbReference type="Proteomes" id="UP001319104">
    <property type="component" value="Unassembled WGS sequence"/>
</dbReference>
<comment type="caution">
    <text evidence="3">The sequence shown here is derived from an EMBL/GenBank/DDBJ whole genome shotgun (WGS) entry which is preliminary data.</text>
</comment>
<dbReference type="SUPFAM" id="SSF55961">
    <property type="entry name" value="Bet v1-like"/>
    <property type="match status" value="2"/>
</dbReference>
<evidence type="ECO:0000313" key="3">
    <source>
        <dbReference type="EMBL" id="MBS9525816.1"/>
    </source>
</evidence>